<dbReference type="AlphaFoldDB" id="A0A0W1B1I7"/>
<evidence type="ECO:0000313" key="1">
    <source>
        <dbReference type="EMBL" id="KTD87428.1"/>
    </source>
</evidence>
<accession>A0A0W1B1I7</accession>
<protein>
    <submittedName>
        <fullName evidence="1">Uncharacterized protein</fullName>
    </submittedName>
</protein>
<evidence type="ECO:0000313" key="2">
    <source>
        <dbReference type="Proteomes" id="UP000054709"/>
    </source>
</evidence>
<proteinExistence type="predicted"/>
<organism evidence="1 2">
    <name type="scientific">Paenibacillus etheri</name>
    <dbReference type="NCBI Taxonomy" id="1306852"/>
    <lineage>
        <taxon>Bacteria</taxon>
        <taxon>Bacillati</taxon>
        <taxon>Bacillota</taxon>
        <taxon>Bacilli</taxon>
        <taxon>Bacillales</taxon>
        <taxon>Paenibacillaceae</taxon>
        <taxon>Paenibacillus</taxon>
    </lineage>
</organism>
<sequence length="65" mass="7455">MDSTNAWNPTNRAITKIATIEITQDTTNVKACLNVGFKERRTNKRNKPLQTIPLLFCLLLIQIIR</sequence>
<name>A0A0W1B1I7_9BACL</name>
<reference evidence="1 2" key="1">
    <citation type="journal article" date="2015" name="Int. Biodeterior. Biodegradation">
        <title>Physiological and genetic screening methods for the isolation of methyl tert-butyl ether-degrading bacteria for bioremediation purposes.</title>
        <authorList>
            <person name="Guisado I.M."/>
            <person name="Purswani J."/>
            <person name="Gonzalez Lopez J."/>
            <person name="Pozo C."/>
        </authorList>
    </citation>
    <scope>NUCLEOTIDE SEQUENCE [LARGE SCALE GENOMIC DNA]</scope>
    <source>
        <strain evidence="1 2">SH7</strain>
    </source>
</reference>
<dbReference type="EMBL" id="LCZJ02000018">
    <property type="protein sequence ID" value="KTD87428.1"/>
    <property type="molecule type" value="Genomic_DNA"/>
</dbReference>
<comment type="caution">
    <text evidence="1">The sequence shown here is derived from an EMBL/GenBank/DDBJ whole genome shotgun (WGS) entry which is preliminary data.</text>
</comment>
<keyword evidence="2" id="KW-1185">Reference proteome</keyword>
<gene>
    <name evidence="1" type="ORF">UQ64_11470</name>
</gene>
<dbReference type="Proteomes" id="UP000054709">
    <property type="component" value="Unassembled WGS sequence"/>
</dbReference>